<feature type="transmembrane region" description="Helical" evidence="2">
    <location>
        <begin position="1042"/>
        <end position="1059"/>
    </location>
</feature>
<keyword evidence="2" id="KW-0472">Membrane</keyword>
<keyword evidence="4" id="KW-1185">Reference proteome</keyword>
<dbReference type="PANTHER" id="PTHR11319:SF35">
    <property type="entry name" value="OUTER MEMBRANE PROTEIN PMPC-RELATED"/>
    <property type="match status" value="1"/>
</dbReference>
<dbReference type="CDD" id="cd00185">
    <property type="entry name" value="TNFRSF"/>
    <property type="match status" value="1"/>
</dbReference>
<feature type="region of interest" description="Disordered" evidence="1">
    <location>
        <begin position="1293"/>
        <end position="1343"/>
    </location>
</feature>
<reference evidence="3" key="1">
    <citation type="submission" date="2023-07" db="EMBL/GenBank/DDBJ databases">
        <authorList>
            <consortium name="AG Swart"/>
            <person name="Singh M."/>
            <person name="Singh A."/>
            <person name="Seah K."/>
            <person name="Emmerich C."/>
        </authorList>
    </citation>
    <scope>NUCLEOTIDE SEQUENCE</scope>
    <source>
        <strain evidence="3">DP1</strain>
    </source>
</reference>
<feature type="transmembrane region" description="Helical" evidence="2">
    <location>
        <begin position="1159"/>
        <end position="1180"/>
    </location>
</feature>
<dbReference type="SUPFAM" id="SSF51126">
    <property type="entry name" value="Pectin lyase-like"/>
    <property type="match status" value="2"/>
</dbReference>
<feature type="transmembrane region" description="Helical" evidence="2">
    <location>
        <begin position="1231"/>
        <end position="1252"/>
    </location>
</feature>
<keyword evidence="2" id="KW-1133">Transmembrane helix</keyword>
<dbReference type="Proteomes" id="UP001295684">
    <property type="component" value="Unassembled WGS sequence"/>
</dbReference>
<comment type="caution">
    <text evidence="3">The sequence shown here is derived from an EMBL/GenBank/DDBJ whole genome shotgun (WGS) entry which is preliminary data.</text>
</comment>
<organism evidence="3 4">
    <name type="scientific">Euplotes crassus</name>
    <dbReference type="NCBI Taxonomy" id="5936"/>
    <lineage>
        <taxon>Eukaryota</taxon>
        <taxon>Sar</taxon>
        <taxon>Alveolata</taxon>
        <taxon>Ciliophora</taxon>
        <taxon>Intramacronucleata</taxon>
        <taxon>Spirotrichea</taxon>
        <taxon>Hypotrichia</taxon>
        <taxon>Euplotida</taxon>
        <taxon>Euplotidae</taxon>
        <taxon>Moneuplotes</taxon>
    </lineage>
</organism>
<dbReference type="EMBL" id="CAMPGE010017550">
    <property type="protein sequence ID" value="CAI2376021.1"/>
    <property type="molecule type" value="Genomic_DNA"/>
</dbReference>
<accession>A0AAD1XNI3</accession>
<evidence type="ECO:0000256" key="2">
    <source>
        <dbReference type="SAM" id="Phobius"/>
    </source>
</evidence>
<feature type="compositionally biased region" description="Basic and acidic residues" evidence="1">
    <location>
        <begin position="1293"/>
        <end position="1318"/>
    </location>
</feature>
<feature type="transmembrane region" description="Helical" evidence="2">
    <location>
        <begin position="911"/>
        <end position="931"/>
    </location>
</feature>
<protein>
    <submittedName>
        <fullName evidence="3">Uncharacterized protein</fullName>
    </submittedName>
</protein>
<evidence type="ECO:0000256" key="1">
    <source>
        <dbReference type="SAM" id="MobiDB-lite"/>
    </source>
</evidence>
<evidence type="ECO:0000313" key="3">
    <source>
        <dbReference type="EMBL" id="CAI2376021.1"/>
    </source>
</evidence>
<name>A0AAD1XNI3_EUPCR</name>
<feature type="compositionally biased region" description="Basic residues" evidence="1">
    <location>
        <begin position="1319"/>
        <end position="1343"/>
    </location>
</feature>
<feature type="transmembrane region" description="Helical" evidence="2">
    <location>
        <begin position="1201"/>
        <end position="1219"/>
    </location>
</feature>
<feature type="transmembrane region" description="Helical" evidence="2">
    <location>
        <begin position="1099"/>
        <end position="1121"/>
    </location>
</feature>
<keyword evidence="2" id="KW-0812">Transmembrane</keyword>
<evidence type="ECO:0000313" key="4">
    <source>
        <dbReference type="Proteomes" id="UP001295684"/>
    </source>
</evidence>
<dbReference type="InterPro" id="IPR011050">
    <property type="entry name" value="Pectin_lyase_fold/virulence"/>
</dbReference>
<gene>
    <name evidence="3" type="ORF">ECRASSUSDP1_LOCUS17390</name>
</gene>
<feature type="transmembrane region" description="Helical" evidence="2">
    <location>
        <begin position="1010"/>
        <end position="1030"/>
    </location>
</feature>
<proteinExistence type="predicted"/>
<dbReference type="PANTHER" id="PTHR11319">
    <property type="entry name" value="G PROTEIN-COUPLED RECEPTOR-RELATED"/>
    <property type="match status" value="1"/>
</dbReference>
<feature type="transmembrane region" description="Helical" evidence="2">
    <location>
        <begin position="1133"/>
        <end position="1153"/>
    </location>
</feature>
<sequence>MDGDISIVKFFSVSSMIVSNHTFKNIAVLEGGSSQNFIISASSVHLDNLTEFKIGDINIIANSELSLFEIHSISSGDSPRNITVENFSFKDSYMSSRAIINTHGLSLEADVTVIFDRLNFCGIEFQTNGQVMDFSHSLANAAIVKNSSFTDLKSSSIRVNGKKNPEETLMSSVDFENCEFTNITNSQKSFIEQANNGNFNFESCRFRSITSLSGGSGVLLTSDYSTSSFNDCSFVNNSATTSSVFKVTSGSTLKCQGCIISNNFAVQNGVFEVSSSSTLSLINSQVYDNFAIQYSIGFILETIEFSEFSNTSFTRNSQVEYSNVIGSINGNCTKLCMISPELLDYFDLHPEILTTTKISENAIGIIQGLLKVDSGANIYNQSYFLNSYLSTIYFADSEVSSLELDRMFMMSTSSNLTMNNVEIKSLSKVNFCIFVVASFDSIINLNNIVYSDSECALVYSVSAILYLNNITWNNVQKSQNLLFISGSHKSELKDLKFVNSSVESPNVIFVDQAFNLQIKNIDSSNNDKNLFQIKNSNVSLIENLHVSNYKRALELINSEVVLISNSSFISNGNSEMLHAGAIYIKNSNVTFYNISFILNTAQSGGAITSLCSTVNDCNIRIEKSTFNNNIAVIKGGAMYFNYKPPIIDSDTTFLNNSAEYGDNLASYPVFIGLSNSNHPSQISIDSASPGVILAESINLAVFDANMQVMNKDSSSQINIQPLVPDASIKGTNVAIVTNGIAKFDRLIPIAKPGSPNVEYAISSKSIDLDKVKSVFGDSIVHTRIIINFSYCKPGEQTMKNQCYSCPAGTYSFQWNSTQCHNCEDHAVCLGKQQMEVASGYWRSSQNSTKIVECITKESCEGGYYPENEHPVKCAKGYTGRLCSKCDITQDAKYQEISRFKCTECPNPILNAIRVIGLMLLVFLFLMVIMIVNIKKAKESEFSILLRILTNYLQIITTSMSMTSKYPDLISNIFIPINRIGDSSSTFLSFDCFITDYEIKGPFPSNPIFKLFLMLILPLILFFVVTIIWIIAKALKNSWIPDLKRYFGISFISIIFMLHPKLTEAGINAFRCIKIDEDIYAVRMDTDLECYSSTHLKWCLYLAVPILLIWVVSIPLIGIYILYKAKKNENSQMLDYFLILCQGLKGNIYYWEFINTLRKTLLVICFLLPTTLKIGFSILIMGISERVENYLKPYKLPENNKIEILAIIAGILTLNVNLIYEQNESINHLNASLLILLVAFNLHFILQWIYLCVRSFREKSMAMKLAYLLFSKILCKKVDDPLLQIVNDSQSKSEQKVDQSKSEIKKKDSNLSKENDHQPFKRLIRKKQRTKRRLRSRKRTQNKNKVKIFKKTGRELGSSQRNLNMRTDRVVSIARNITNRNSNQMISSNSRIEDSDSRLNSFFPLHSTIFELRKKEEMEFE</sequence>